<dbReference type="EMBL" id="JAXAFO010000023">
    <property type="protein sequence ID" value="MDX6850334.1"/>
    <property type="molecule type" value="Genomic_DNA"/>
</dbReference>
<comment type="caution">
    <text evidence="2">The sequence shown here is derived from an EMBL/GenBank/DDBJ whole genome shotgun (WGS) entry which is preliminary data.</text>
</comment>
<evidence type="ECO:0000259" key="1">
    <source>
        <dbReference type="PROSITE" id="PS50925"/>
    </source>
</evidence>
<name>A0ABU4RZK0_9GAMM</name>
<dbReference type="SUPFAM" id="SSF54975">
    <property type="entry name" value="Acylphosphatase/BLUF domain-like"/>
    <property type="match status" value="1"/>
</dbReference>
<reference evidence="2 3" key="1">
    <citation type="submission" date="2023-11" db="EMBL/GenBank/DDBJ databases">
        <title>Gilvimarinus fulvus sp. nov., isolated from the surface of Kelp.</title>
        <authorList>
            <person name="Sun Y.Y."/>
            <person name="Gong Y."/>
            <person name="Du Z.J."/>
        </authorList>
    </citation>
    <scope>NUCLEOTIDE SEQUENCE [LARGE SCALE GENOMIC DNA]</scope>
    <source>
        <strain evidence="2 3">SDUM040013</strain>
    </source>
</reference>
<feature type="domain" description="BLUF" evidence="1">
    <location>
        <begin position="5"/>
        <end position="97"/>
    </location>
</feature>
<proteinExistence type="predicted"/>
<dbReference type="RefSeq" id="WP_302722324.1">
    <property type="nucleotide sequence ID" value="NZ_JAULRU010000514.1"/>
</dbReference>
<sequence>MDKRIACLCTIKPSDTNTSHSEQVFSIFDSARIHNKENGIVGAFLVADDTLMQILEGESSALANVLYRVNRDPRIADVSVIVNINIEKRAFSRWSLKLLSEQCAPHVEYLQKVHQLIHEDASFTSNLDTIRYHKIFFHTDNTRSTAPLENTEKSGFEGTLLSMTSWPRPTQLRLTAELMKVCQLLIGHTVEYQRLVTLAIFNSRGELDSCLEKLQEVNAVSVIKAKEPNNLHSIETHQKRKQTSTGGSRFSQALKQFISGQGIKGGHRQ</sequence>
<dbReference type="Gene3D" id="3.30.70.100">
    <property type="match status" value="1"/>
</dbReference>
<accession>A0ABU4RZK0</accession>
<dbReference type="InterPro" id="IPR036046">
    <property type="entry name" value="Acylphosphatase-like_dom_sf"/>
</dbReference>
<dbReference type="PROSITE" id="PS50925">
    <property type="entry name" value="BLUF"/>
    <property type="match status" value="1"/>
</dbReference>
<evidence type="ECO:0000313" key="2">
    <source>
        <dbReference type="EMBL" id="MDX6850334.1"/>
    </source>
</evidence>
<keyword evidence="3" id="KW-1185">Reference proteome</keyword>
<protein>
    <submittedName>
        <fullName evidence="2">BLUF domain-containing protein</fullName>
    </submittedName>
</protein>
<organism evidence="2 3">
    <name type="scientific">Gilvimarinus gilvus</name>
    <dbReference type="NCBI Taxonomy" id="3058038"/>
    <lineage>
        <taxon>Bacteria</taxon>
        <taxon>Pseudomonadati</taxon>
        <taxon>Pseudomonadota</taxon>
        <taxon>Gammaproteobacteria</taxon>
        <taxon>Cellvibrionales</taxon>
        <taxon>Cellvibrionaceae</taxon>
        <taxon>Gilvimarinus</taxon>
    </lineage>
</organism>
<dbReference type="Proteomes" id="UP001273505">
    <property type="component" value="Unassembled WGS sequence"/>
</dbReference>
<gene>
    <name evidence="2" type="ORF">SCD92_13250</name>
</gene>
<dbReference type="InterPro" id="IPR007024">
    <property type="entry name" value="BLUF_domain"/>
</dbReference>
<dbReference type="Pfam" id="PF04940">
    <property type="entry name" value="BLUF"/>
    <property type="match status" value="1"/>
</dbReference>
<dbReference type="SMART" id="SM01034">
    <property type="entry name" value="BLUF"/>
    <property type="match status" value="1"/>
</dbReference>
<evidence type="ECO:0000313" key="3">
    <source>
        <dbReference type="Proteomes" id="UP001273505"/>
    </source>
</evidence>